<dbReference type="EMBL" id="LSBI01000006">
    <property type="protein sequence ID" value="OAQ88422.1"/>
    <property type="molecule type" value="Genomic_DNA"/>
</dbReference>
<accession>A0A179HEL9</accession>
<evidence type="ECO:0000256" key="1">
    <source>
        <dbReference type="SAM" id="MobiDB-lite"/>
    </source>
</evidence>
<reference evidence="2 3" key="1">
    <citation type="submission" date="2016-02" db="EMBL/GenBank/DDBJ databases">
        <title>Biosynthesis of antibiotic leucinostatins and their inhibition on Phytophthora in bio-control Purpureocillium lilacinum.</title>
        <authorList>
            <person name="Wang G."/>
            <person name="Liu Z."/>
            <person name="Lin R."/>
            <person name="Li E."/>
            <person name="Mao Z."/>
            <person name="Ling J."/>
            <person name="Yin W."/>
            <person name="Xie B."/>
        </authorList>
    </citation>
    <scope>NUCLEOTIDE SEQUENCE [LARGE SCALE GENOMIC DNA]</scope>
    <source>
        <strain evidence="2">PLFJ-1</strain>
    </source>
</reference>
<protein>
    <submittedName>
        <fullName evidence="2">Uncharacterized protein</fullName>
    </submittedName>
</protein>
<comment type="caution">
    <text evidence="2">The sequence shown here is derived from an EMBL/GenBank/DDBJ whole genome shotgun (WGS) entry which is preliminary data.</text>
</comment>
<evidence type="ECO:0000313" key="3">
    <source>
        <dbReference type="Proteomes" id="UP000078340"/>
    </source>
</evidence>
<dbReference type="GeneID" id="28889011"/>
<dbReference type="AlphaFoldDB" id="A0A179HEL9"/>
<gene>
    <name evidence="2" type="ORF">VFPFJ_06887</name>
</gene>
<organism evidence="2 3">
    <name type="scientific">Purpureocillium lilacinum</name>
    <name type="common">Paecilomyces lilacinus</name>
    <dbReference type="NCBI Taxonomy" id="33203"/>
    <lineage>
        <taxon>Eukaryota</taxon>
        <taxon>Fungi</taxon>
        <taxon>Dikarya</taxon>
        <taxon>Ascomycota</taxon>
        <taxon>Pezizomycotina</taxon>
        <taxon>Sordariomycetes</taxon>
        <taxon>Hypocreomycetidae</taxon>
        <taxon>Hypocreales</taxon>
        <taxon>Ophiocordycipitaceae</taxon>
        <taxon>Purpureocillium</taxon>
    </lineage>
</organism>
<sequence length="295" mass="32083">MGALRPGLGGARFSSGKPYAGRGPWPVKDARKDEEELDRIPWEGSRQEQGGRKFCELYLGSTEGGLCIGSGTGEYYFLVPVTEVLAGIAAERQSTALHLSGVLFRMDLFRQAEVDFFATLVKVPAADLQSIEVNAKNRVFQLGASATETPEGARPRAMGDPTVARIAKHAYTGYAADGTLFNAPMKPGLPPVKNAEVNGDEKRYYRGRFRTSLNGSGDGGVSHVTGEVKDSIRVYWKPSEDLTVRDGPGNVAVDVRYVILVGVRPLGASLVDDEDPNSRRVARVNWVTVEYYGHF</sequence>
<feature type="region of interest" description="Disordered" evidence="1">
    <location>
        <begin position="1"/>
        <end position="34"/>
    </location>
</feature>
<dbReference type="Proteomes" id="UP000078340">
    <property type="component" value="Unassembled WGS sequence"/>
</dbReference>
<evidence type="ECO:0000313" key="2">
    <source>
        <dbReference type="EMBL" id="OAQ88422.1"/>
    </source>
</evidence>
<proteinExistence type="predicted"/>
<dbReference type="KEGG" id="plj:28889011"/>
<name>A0A179HEL9_PURLI</name>